<feature type="signal peptide" evidence="1">
    <location>
        <begin position="1"/>
        <end position="23"/>
    </location>
</feature>
<evidence type="ECO:0000256" key="1">
    <source>
        <dbReference type="SAM" id="SignalP"/>
    </source>
</evidence>
<protein>
    <submittedName>
        <fullName evidence="2">Gcw_chp domain-containing protein</fullName>
    </submittedName>
</protein>
<evidence type="ECO:0000313" key="3">
    <source>
        <dbReference type="Proteomes" id="UP000503482"/>
    </source>
</evidence>
<evidence type="ECO:0000313" key="2">
    <source>
        <dbReference type="EMBL" id="QKF66276.1"/>
    </source>
</evidence>
<dbReference type="InterPro" id="IPR010239">
    <property type="entry name" value="CHP02001"/>
</dbReference>
<name>A0AAE7B7Y0_9BACT</name>
<reference evidence="2 3" key="1">
    <citation type="submission" date="2020-05" db="EMBL/GenBank/DDBJ databases">
        <title>Complete genome sequencing of Campylobacter and Arcobacter type strains.</title>
        <authorList>
            <person name="Miller W.G."/>
            <person name="Yee E."/>
        </authorList>
    </citation>
    <scope>NUCLEOTIDE SEQUENCE [LARGE SCALE GENOMIC DNA]</scope>
    <source>
        <strain evidence="2 3">LMG 26156</strain>
    </source>
</reference>
<dbReference type="Proteomes" id="UP000503482">
    <property type="component" value="Chromosome"/>
</dbReference>
<dbReference type="PROSITE" id="PS51257">
    <property type="entry name" value="PROKAR_LIPOPROTEIN"/>
    <property type="match status" value="1"/>
</dbReference>
<organism evidence="2 3">
    <name type="scientific">Arcobacter venerupis</name>
    <dbReference type="NCBI Taxonomy" id="1054033"/>
    <lineage>
        <taxon>Bacteria</taxon>
        <taxon>Pseudomonadati</taxon>
        <taxon>Campylobacterota</taxon>
        <taxon>Epsilonproteobacteria</taxon>
        <taxon>Campylobacterales</taxon>
        <taxon>Arcobacteraceae</taxon>
        <taxon>Arcobacter</taxon>
    </lineage>
</organism>
<keyword evidence="3" id="KW-1185">Reference proteome</keyword>
<dbReference type="Pfam" id="PF09694">
    <property type="entry name" value="Gcw_chp"/>
    <property type="match status" value="1"/>
</dbReference>
<dbReference type="EMBL" id="CP053840">
    <property type="protein sequence ID" value="QKF66276.1"/>
    <property type="molecule type" value="Genomic_DNA"/>
</dbReference>
<dbReference type="NCBIfam" id="TIGR02001">
    <property type="entry name" value="gcw_chp"/>
    <property type="match status" value="1"/>
</dbReference>
<gene>
    <name evidence="2" type="ORF">AVENP_0706</name>
</gene>
<accession>A0AAE7B7Y0</accession>
<dbReference type="AlphaFoldDB" id="A0AAE7B7Y0"/>
<feature type="chain" id="PRO_5041950789" evidence="1">
    <location>
        <begin position="24"/>
        <end position="224"/>
    </location>
</feature>
<sequence length="224" mass="24979">MKKMKSILISSALIMSTISCVKANDIDTVVNITGASNYLVRGLTQTNDKAALFLEGTVLYNGFFTGIWTSNIEFEGADGDREIDLYAGYSKDFFGFQTTLTYTRFLYPDSKDIANLDEAELKIVYPIDKFSIGGKYILGTYVENDGEKLDYYEGFTSYDFDIITLNGSAGSFEDMGDNFVVGISKAFDLSKGSLNLELLYSEFYSDDSSSLDQDNLYAKITYSF</sequence>
<dbReference type="KEGG" id="avp:AVENP_0706"/>
<dbReference type="RefSeq" id="WP_128357577.1">
    <property type="nucleotide sequence ID" value="NZ_CP053840.1"/>
</dbReference>
<keyword evidence="1" id="KW-0732">Signal</keyword>
<proteinExistence type="predicted"/>